<keyword evidence="2" id="KW-1185">Reference proteome</keyword>
<proteinExistence type="predicted"/>
<organism evidence="1 2">
    <name type="scientific">Phytophthora oleae</name>
    <dbReference type="NCBI Taxonomy" id="2107226"/>
    <lineage>
        <taxon>Eukaryota</taxon>
        <taxon>Sar</taxon>
        <taxon>Stramenopiles</taxon>
        <taxon>Oomycota</taxon>
        <taxon>Peronosporomycetes</taxon>
        <taxon>Peronosporales</taxon>
        <taxon>Peronosporaceae</taxon>
        <taxon>Phytophthora</taxon>
    </lineage>
</organism>
<comment type="caution">
    <text evidence="1">The sequence shown here is derived from an EMBL/GenBank/DDBJ whole genome shotgun (WGS) entry which is preliminary data.</text>
</comment>
<accession>A0ABD3G045</accession>
<sequence>MLCNLFDDVKLEVEETVAGNEVHADGHFEFVLTRGKTKICIVEAKKNDFEQGKAQVLVGCEVVADREGLHEVNGIVTDFLRWDLYRSGEKSILRDVSTLRVSSNELGIESMRDVCEMIYGVLSDHKEEE</sequence>
<evidence type="ECO:0000313" key="1">
    <source>
        <dbReference type="EMBL" id="KAL3672510.1"/>
    </source>
</evidence>
<dbReference type="EMBL" id="JBIMZQ010000003">
    <property type="protein sequence ID" value="KAL3672510.1"/>
    <property type="molecule type" value="Genomic_DNA"/>
</dbReference>
<dbReference type="Proteomes" id="UP001632037">
    <property type="component" value="Unassembled WGS sequence"/>
</dbReference>
<protein>
    <submittedName>
        <fullName evidence="1">Uncharacterized protein</fullName>
    </submittedName>
</protein>
<reference evidence="1 2" key="1">
    <citation type="submission" date="2024-09" db="EMBL/GenBank/DDBJ databases">
        <title>Genome sequencing and assembly of Phytophthora oleae, isolate VK10A, causative agent of rot of olive drupes.</title>
        <authorList>
            <person name="Conti Taguali S."/>
            <person name="Riolo M."/>
            <person name="La Spada F."/>
            <person name="Cacciola S.O."/>
            <person name="Dionisio G."/>
        </authorList>
    </citation>
    <scope>NUCLEOTIDE SEQUENCE [LARGE SCALE GENOMIC DNA]</scope>
    <source>
        <strain evidence="1 2">VK10A</strain>
    </source>
</reference>
<dbReference type="AlphaFoldDB" id="A0ABD3G045"/>
<name>A0ABD3G045_9STRA</name>
<gene>
    <name evidence="1" type="ORF">V7S43_001810</name>
</gene>
<evidence type="ECO:0000313" key="2">
    <source>
        <dbReference type="Proteomes" id="UP001632037"/>
    </source>
</evidence>